<comment type="subcellular location">
    <subcellularLocation>
        <location evidence="1">Nucleus</location>
    </subcellularLocation>
</comment>
<evidence type="ECO:0000313" key="10">
    <source>
        <dbReference type="Proteomes" id="UP000504608"/>
    </source>
</evidence>
<dbReference type="RefSeq" id="XP_022982277.1">
    <property type="nucleotide sequence ID" value="XM_023126509.1"/>
</dbReference>
<dbReference type="PROSITE" id="PS51294">
    <property type="entry name" value="HTH_MYB"/>
    <property type="match status" value="2"/>
</dbReference>
<evidence type="ECO:0000313" key="11">
    <source>
        <dbReference type="RefSeq" id="XP_022982277.1"/>
    </source>
</evidence>
<accession>A0A6J1IW83</accession>
<dbReference type="OrthoDB" id="2143914at2759"/>
<feature type="domain" description="Myb-like" evidence="8">
    <location>
        <begin position="61"/>
        <end position="111"/>
    </location>
</feature>
<dbReference type="Proteomes" id="UP000504608">
    <property type="component" value="Unplaced"/>
</dbReference>
<dbReference type="Pfam" id="PF00249">
    <property type="entry name" value="Myb_DNA-binding"/>
    <property type="match status" value="2"/>
</dbReference>
<keyword evidence="4" id="KW-0238">DNA-binding</keyword>
<feature type="domain" description="HTH myb-type" evidence="9">
    <location>
        <begin position="11"/>
        <end position="64"/>
    </location>
</feature>
<keyword evidence="6" id="KW-0539">Nucleus</keyword>
<dbReference type="CDD" id="cd00167">
    <property type="entry name" value="SANT"/>
    <property type="match status" value="2"/>
</dbReference>
<keyword evidence="5" id="KW-0804">Transcription</keyword>
<gene>
    <name evidence="11" type="primary">LOC111481155</name>
</gene>
<dbReference type="PROSITE" id="PS50090">
    <property type="entry name" value="MYB_LIKE"/>
    <property type="match status" value="2"/>
</dbReference>
<dbReference type="SMART" id="SM00717">
    <property type="entry name" value="SANT"/>
    <property type="match status" value="2"/>
</dbReference>
<proteinExistence type="predicted"/>
<evidence type="ECO:0000256" key="5">
    <source>
        <dbReference type="ARBA" id="ARBA00023163"/>
    </source>
</evidence>
<evidence type="ECO:0000259" key="8">
    <source>
        <dbReference type="PROSITE" id="PS50090"/>
    </source>
</evidence>
<dbReference type="PANTHER" id="PTHR45614:SF190">
    <property type="entry name" value="TRANSCRIPTION FACTOR MYB44"/>
    <property type="match status" value="1"/>
</dbReference>
<evidence type="ECO:0000256" key="7">
    <source>
        <dbReference type="SAM" id="MobiDB-lite"/>
    </source>
</evidence>
<dbReference type="SUPFAM" id="SSF46689">
    <property type="entry name" value="Homeodomain-like"/>
    <property type="match status" value="1"/>
</dbReference>
<organism evidence="10 11">
    <name type="scientific">Cucurbita maxima</name>
    <name type="common">Pumpkin</name>
    <name type="synonym">Winter squash</name>
    <dbReference type="NCBI Taxonomy" id="3661"/>
    <lineage>
        <taxon>Eukaryota</taxon>
        <taxon>Viridiplantae</taxon>
        <taxon>Streptophyta</taxon>
        <taxon>Embryophyta</taxon>
        <taxon>Tracheophyta</taxon>
        <taxon>Spermatophyta</taxon>
        <taxon>Magnoliopsida</taxon>
        <taxon>eudicotyledons</taxon>
        <taxon>Gunneridae</taxon>
        <taxon>Pentapetalae</taxon>
        <taxon>rosids</taxon>
        <taxon>fabids</taxon>
        <taxon>Cucurbitales</taxon>
        <taxon>Cucurbitaceae</taxon>
        <taxon>Cucurbiteae</taxon>
        <taxon>Cucurbita</taxon>
    </lineage>
</organism>
<name>A0A6J1IW83_CUCMA</name>
<keyword evidence="10" id="KW-1185">Reference proteome</keyword>
<dbReference type="GeneID" id="111481155"/>
<sequence length="287" mass="31834">MATAGASKPVDRIKGPWSPEEDELLRRLVHSYGARNWSLISKSIPGRSGKSCRLRWCNQLSPEVEHHPFTPYEDDTIIQAHSRFGNKWAAIARLLNGRTDNAIKNHWNSTLKRKYSSSIADDFKHHPPKRSASVGAAPTTVASPFYFNHSSPSDSDLSDSSLLGMSSSQVCKSVSPDALISRSDQPPMETSTDPLTSLTLCPPGSDSSEVPKLASEPDQAPQQPVQSADKLRIESKFFSSEFLAVMQEMIRKEVHNYMSGMEQKGLCLQTEAIRNAIVKRIVINKRD</sequence>
<feature type="domain" description="HTH myb-type" evidence="9">
    <location>
        <begin position="68"/>
        <end position="115"/>
    </location>
</feature>
<keyword evidence="3" id="KW-0805">Transcription regulation</keyword>
<evidence type="ECO:0000256" key="3">
    <source>
        <dbReference type="ARBA" id="ARBA00023015"/>
    </source>
</evidence>
<dbReference type="GO" id="GO:0005634">
    <property type="term" value="C:nucleus"/>
    <property type="evidence" value="ECO:0007669"/>
    <property type="project" value="UniProtKB-SubCell"/>
</dbReference>
<dbReference type="KEGG" id="cmax:111481155"/>
<evidence type="ECO:0000256" key="4">
    <source>
        <dbReference type="ARBA" id="ARBA00023125"/>
    </source>
</evidence>
<feature type="compositionally biased region" description="Polar residues" evidence="7">
    <location>
        <begin position="182"/>
        <end position="199"/>
    </location>
</feature>
<evidence type="ECO:0000256" key="2">
    <source>
        <dbReference type="ARBA" id="ARBA00022737"/>
    </source>
</evidence>
<dbReference type="FunFam" id="1.10.10.60:FF:000060">
    <property type="entry name" value="MYB transcription factor"/>
    <property type="match status" value="1"/>
</dbReference>
<dbReference type="GO" id="GO:0000981">
    <property type="term" value="F:DNA-binding transcription factor activity, RNA polymerase II-specific"/>
    <property type="evidence" value="ECO:0007669"/>
    <property type="project" value="TreeGrafter"/>
</dbReference>
<dbReference type="FunFam" id="1.10.10.60:FF:000344">
    <property type="entry name" value="Transcription factor MYB44"/>
    <property type="match status" value="1"/>
</dbReference>
<protein>
    <submittedName>
        <fullName evidence="11">Transcription factor MYB44-like</fullName>
    </submittedName>
</protein>
<dbReference type="InterPro" id="IPR050560">
    <property type="entry name" value="MYB_TF"/>
</dbReference>
<dbReference type="Gene3D" id="1.10.10.60">
    <property type="entry name" value="Homeodomain-like"/>
    <property type="match status" value="2"/>
</dbReference>
<evidence type="ECO:0000256" key="6">
    <source>
        <dbReference type="ARBA" id="ARBA00023242"/>
    </source>
</evidence>
<feature type="region of interest" description="Disordered" evidence="7">
    <location>
        <begin position="177"/>
        <end position="228"/>
    </location>
</feature>
<evidence type="ECO:0000256" key="1">
    <source>
        <dbReference type="ARBA" id="ARBA00004123"/>
    </source>
</evidence>
<dbReference type="InterPro" id="IPR017930">
    <property type="entry name" value="Myb_dom"/>
</dbReference>
<keyword evidence="2" id="KW-0677">Repeat</keyword>
<dbReference type="InterPro" id="IPR009057">
    <property type="entry name" value="Homeodomain-like_sf"/>
</dbReference>
<evidence type="ECO:0000259" key="9">
    <source>
        <dbReference type="PROSITE" id="PS51294"/>
    </source>
</evidence>
<feature type="domain" description="Myb-like" evidence="8">
    <location>
        <begin position="14"/>
        <end position="60"/>
    </location>
</feature>
<dbReference type="GO" id="GO:0000978">
    <property type="term" value="F:RNA polymerase II cis-regulatory region sequence-specific DNA binding"/>
    <property type="evidence" value="ECO:0007669"/>
    <property type="project" value="TreeGrafter"/>
</dbReference>
<dbReference type="AlphaFoldDB" id="A0A6J1IW83"/>
<reference evidence="11" key="1">
    <citation type="submission" date="2025-08" db="UniProtKB">
        <authorList>
            <consortium name="RefSeq"/>
        </authorList>
    </citation>
    <scope>IDENTIFICATION</scope>
    <source>
        <tissue evidence="11">Young leaves</tissue>
    </source>
</reference>
<dbReference type="InterPro" id="IPR001005">
    <property type="entry name" value="SANT/Myb"/>
</dbReference>
<dbReference type="PANTHER" id="PTHR45614">
    <property type="entry name" value="MYB PROTEIN-RELATED"/>
    <property type="match status" value="1"/>
</dbReference>